<dbReference type="EMBL" id="JAUQSX010000005">
    <property type="protein sequence ID" value="MDO7847162.1"/>
    <property type="molecule type" value="Genomic_DNA"/>
</dbReference>
<dbReference type="Pfam" id="PF18962">
    <property type="entry name" value="Por_Secre_tail"/>
    <property type="match status" value="1"/>
</dbReference>
<dbReference type="InterPro" id="IPR028994">
    <property type="entry name" value="Integrin_alpha_N"/>
</dbReference>
<dbReference type="RefSeq" id="WP_305011837.1">
    <property type="nucleotide sequence ID" value="NZ_JAUQSX010000005.1"/>
</dbReference>
<dbReference type="Pfam" id="PF01839">
    <property type="entry name" value="FG-GAP"/>
    <property type="match status" value="1"/>
</dbReference>
<comment type="caution">
    <text evidence="4">The sequence shown here is derived from an EMBL/GenBank/DDBJ whole genome shotgun (WGS) entry which is preliminary data.</text>
</comment>
<gene>
    <name evidence="4" type="ORF">Q5H92_12390</name>
</gene>
<evidence type="ECO:0000259" key="3">
    <source>
        <dbReference type="Pfam" id="PF18962"/>
    </source>
</evidence>
<feature type="domain" description="Secretion system C-terminal sorting" evidence="3">
    <location>
        <begin position="408"/>
        <end position="484"/>
    </location>
</feature>
<dbReference type="SUPFAM" id="SSF69318">
    <property type="entry name" value="Integrin alpha N-terminal domain"/>
    <property type="match status" value="1"/>
</dbReference>
<organism evidence="4 5">
    <name type="scientific">Hymenobacter mellowenesis</name>
    <dbReference type="NCBI Taxonomy" id="3063995"/>
    <lineage>
        <taxon>Bacteria</taxon>
        <taxon>Pseudomonadati</taxon>
        <taxon>Bacteroidota</taxon>
        <taxon>Cytophagia</taxon>
        <taxon>Cytophagales</taxon>
        <taxon>Hymenobacteraceae</taxon>
        <taxon>Hymenobacter</taxon>
    </lineage>
</organism>
<evidence type="ECO:0000313" key="5">
    <source>
        <dbReference type="Proteomes" id="UP001167796"/>
    </source>
</evidence>
<feature type="chain" id="PRO_5045094736" evidence="2">
    <location>
        <begin position="32"/>
        <end position="485"/>
    </location>
</feature>
<dbReference type="Proteomes" id="UP001167796">
    <property type="component" value="Unassembled WGS sequence"/>
</dbReference>
<reference evidence="4" key="1">
    <citation type="submission" date="2023-07" db="EMBL/GenBank/DDBJ databases">
        <authorList>
            <person name="Kim M.K."/>
        </authorList>
    </citation>
    <scope>NUCLEOTIDE SEQUENCE</scope>
    <source>
        <strain evidence="4">M29</strain>
    </source>
</reference>
<dbReference type="Gene3D" id="2.130.10.130">
    <property type="entry name" value="Integrin alpha, N-terminal"/>
    <property type="match status" value="2"/>
</dbReference>
<dbReference type="InterPro" id="IPR026444">
    <property type="entry name" value="Secre_tail"/>
</dbReference>
<dbReference type="NCBIfam" id="TIGR04183">
    <property type="entry name" value="Por_Secre_tail"/>
    <property type="match status" value="1"/>
</dbReference>
<evidence type="ECO:0000256" key="2">
    <source>
        <dbReference type="SAM" id="SignalP"/>
    </source>
</evidence>
<evidence type="ECO:0000256" key="1">
    <source>
        <dbReference type="ARBA" id="ARBA00022729"/>
    </source>
</evidence>
<accession>A0ABT9AEQ2</accession>
<name>A0ABT9AEQ2_9BACT</name>
<dbReference type="InterPro" id="IPR013517">
    <property type="entry name" value="FG-GAP"/>
</dbReference>
<proteinExistence type="predicted"/>
<dbReference type="PANTHER" id="PTHR46580">
    <property type="entry name" value="SENSOR KINASE-RELATED"/>
    <property type="match status" value="1"/>
</dbReference>
<feature type="signal peptide" evidence="2">
    <location>
        <begin position="1"/>
        <end position="31"/>
    </location>
</feature>
<evidence type="ECO:0000313" key="4">
    <source>
        <dbReference type="EMBL" id="MDO7847162.1"/>
    </source>
</evidence>
<protein>
    <submittedName>
        <fullName evidence="4">FG-GAP-like repeat-containing protein</fullName>
    </submittedName>
</protein>
<sequence length="485" mass="47561">MPHFSPSTHLRRTYSLATLGLLLATAGRAQAQTPASFAPASTYPTGLNTFPYNVAVADMNGDGRPDIVTVNSGGGSVGVLLGRAGGGFFPINTYLTGGDLSAGLAVADVNSDGRLDIVATNRLTNNVGVLLGLAGGGLALASTYLTGINASTSPNGLAVADVNGDGRPDIVAANTGNGSAGVLLGLASGSFAPFSFHLTSAYPKSVAVADMDGDGRADIVTNHDGSVGILLGLAGGGFGPVSPYPTIGTTRPNGLAVADVNGDGRPDIVTTSTDRNTVGVLLGQAGGSLAPIRTYSTGPGSSPDGVAVADVNGDGLLDLVTANAGTETAGILLGQTAGGFAAVSTYAAGTTGGGLTLYGVSVADINGDGRPDIVTANFGSSTVGVLLNTGTFTPLAAASATAAAEVTLFPNPARDGFTVQLPAAWGAAPVRAELLNALGQVVRAQATAPPVGASLAFATAGLAPGVYVLRVQAGGHALARRVVVE</sequence>
<dbReference type="Pfam" id="PF13517">
    <property type="entry name" value="FG-GAP_3"/>
    <property type="match status" value="3"/>
</dbReference>
<keyword evidence="5" id="KW-1185">Reference proteome</keyword>
<keyword evidence="1 2" id="KW-0732">Signal</keyword>